<evidence type="ECO:0000256" key="5">
    <source>
        <dbReference type="ARBA" id="ARBA00022989"/>
    </source>
</evidence>
<dbReference type="PRINTS" id="PR01437">
    <property type="entry name" value="NUOXDRDTASE4"/>
</dbReference>
<keyword evidence="5 9" id="KW-1133">Transmembrane helix</keyword>
<feature type="transmembrane region" description="Helical" evidence="9">
    <location>
        <begin position="155"/>
        <end position="178"/>
    </location>
</feature>
<dbReference type="GO" id="GO:0005886">
    <property type="term" value="C:plasma membrane"/>
    <property type="evidence" value="ECO:0007669"/>
    <property type="project" value="UniProtKB-SubCell"/>
</dbReference>
<evidence type="ECO:0000256" key="4">
    <source>
        <dbReference type="ARBA" id="ARBA00022692"/>
    </source>
</evidence>
<feature type="transmembrane region" description="Helical" evidence="9">
    <location>
        <begin position="312"/>
        <end position="334"/>
    </location>
</feature>
<sequence length="544" mass="55385">MTLWVGPLLPLAALVWPLLIGAAAALPGVRDRAMRLLWLAPLPALWLALAGESAATLAPDLLLGVTLGLDPGRRLLLGMTAALWIVAGLAAQPMAERPRAAIFAGFWCLTLSGNLAVFLAQDVVTFYVAFAAVSLAAWFLVVHERTDAALAAGRVYIVVALAGEVCLLVGLLIGAHAAGATAIAEVRAALGTSPGGPLAVALLTIGFGIKAGLVPLHVWLPLAHPAAPVPASAVLSGAIVKAGLAGMLLFLPEGAAGPALIALGLAGAYGAALWALTQRNPKTVLAYSTVSQMGLILMLVGAGGAAREAAPYVALHHGLAKGALFLLVGAMLAAGSRRQRAACLALAAVAAASVAGAPLSGGALAKAAVKSELPAALAQALSLSSVTTTLALGWFLHRLARTGGAHRSALPLALPAVLTALAFAAPWALWQDWTGRAPVYALAPDALRAALWPVAAGGLGALILLRFPLPEKPPGDLLTLPLRWRRATPRWPELPARAIDAAKLAAALRNAVARGERALLRRQASAALLPLLALALFGLLAGRF</sequence>
<keyword evidence="7 9" id="KW-0472">Membrane</keyword>
<keyword evidence="3" id="KW-1003">Cell membrane</keyword>
<evidence type="ECO:0000259" key="10">
    <source>
        <dbReference type="Pfam" id="PF00361"/>
    </source>
</evidence>
<comment type="function">
    <text evidence="1">NDH-1 shuttles electrons from NADH, via FMN and iron-sulfur (Fe-S) centers, to quinones in the respiratory chain. The immediate electron acceptor for the enzyme in this species is believed to be ubiquinone. Couples the redox reaction to proton translocation (for every two electrons transferred, four hydrogen ions are translocated across the cytoplasmic membrane), and thus conserves the redox energy in a proton gradient.</text>
</comment>
<dbReference type="InterPro" id="IPR052175">
    <property type="entry name" value="ComplexI-like_HydComp"/>
</dbReference>
<feature type="transmembrane region" description="Helical" evidence="9">
    <location>
        <begin position="75"/>
        <end position="93"/>
    </location>
</feature>
<dbReference type="Pfam" id="PF00361">
    <property type="entry name" value="Proton_antipo_M"/>
    <property type="match status" value="1"/>
</dbReference>
<evidence type="ECO:0000256" key="2">
    <source>
        <dbReference type="ARBA" id="ARBA00004651"/>
    </source>
</evidence>
<evidence type="ECO:0000256" key="7">
    <source>
        <dbReference type="ARBA" id="ARBA00023136"/>
    </source>
</evidence>
<dbReference type="GO" id="GO:0042773">
    <property type="term" value="P:ATP synthesis coupled electron transport"/>
    <property type="evidence" value="ECO:0007669"/>
    <property type="project" value="InterPro"/>
</dbReference>
<evidence type="ECO:0000313" key="12">
    <source>
        <dbReference type="Proteomes" id="UP000253370"/>
    </source>
</evidence>
<dbReference type="PANTHER" id="PTHR42682:SF4">
    <property type="entry name" value="NADH-UBIQUINONE_PLASTOQUINONE"/>
    <property type="match status" value="1"/>
</dbReference>
<proteinExistence type="predicted"/>
<reference evidence="11 12" key="1">
    <citation type="submission" date="2018-07" db="EMBL/GenBank/DDBJ databases">
        <title>Rhodosalinus sp. strain E84T genomic sequence and assembly.</title>
        <authorList>
            <person name="Liu Z.-W."/>
            <person name="Lu D.-C."/>
        </authorList>
    </citation>
    <scope>NUCLEOTIDE SEQUENCE [LARGE SCALE GENOMIC DNA]</scope>
    <source>
        <strain evidence="11 12">E84</strain>
    </source>
</reference>
<feature type="transmembrane region" description="Helical" evidence="9">
    <location>
        <begin position="284"/>
        <end position="306"/>
    </location>
</feature>
<feature type="transmembrane region" description="Helical" evidence="9">
    <location>
        <begin position="6"/>
        <end position="29"/>
    </location>
</feature>
<gene>
    <name evidence="11" type="ORF">DRV85_06595</name>
</gene>
<dbReference type="PANTHER" id="PTHR42682">
    <property type="entry name" value="HYDROGENASE-4 COMPONENT F"/>
    <property type="match status" value="1"/>
</dbReference>
<feature type="transmembrane region" description="Helical" evidence="9">
    <location>
        <begin position="376"/>
        <end position="397"/>
    </location>
</feature>
<feature type="transmembrane region" description="Helical" evidence="9">
    <location>
        <begin position="409"/>
        <end position="430"/>
    </location>
</feature>
<dbReference type="OrthoDB" id="9768329at2"/>
<dbReference type="GO" id="GO:0008137">
    <property type="term" value="F:NADH dehydrogenase (ubiquinone) activity"/>
    <property type="evidence" value="ECO:0007669"/>
    <property type="project" value="InterPro"/>
</dbReference>
<evidence type="ECO:0000256" key="6">
    <source>
        <dbReference type="ARBA" id="ARBA00023002"/>
    </source>
</evidence>
<dbReference type="RefSeq" id="WP_113288647.1">
    <property type="nucleotide sequence ID" value="NZ_QNTQ01000005.1"/>
</dbReference>
<feature type="transmembrane region" description="Helical" evidence="9">
    <location>
        <begin position="100"/>
        <end position="120"/>
    </location>
</feature>
<dbReference type="EMBL" id="QNTQ01000005">
    <property type="protein sequence ID" value="RBI86410.1"/>
    <property type="molecule type" value="Genomic_DNA"/>
</dbReference>
<keyword evidence="12" id="KW-1185">Reference proteome</keyword>
<protein>
    <submittedName>
        <fullName evidence="11">NADH/ubiquinone/plastoquinone (Complex I)</fullName>
    </submittedName>
</protein>
<feature type="transmembrane region" description="Helical" evidence="9">
    <location>
        <begin position="524"/>
        <end position="542"/>
    </location>
</feature>
<feature type="transmembrane region" description="Helical" evidence="9">
    <location>
        <begin position="232"/>
        <end position="251"/>
    </location>
</feature>
<dbReference type="InterPro" id="IPR003918">
    <property type="entry name" value="NADH_UbQ_OxRdtase"/>
</dbReference>
<accession>A0A365UB17</accession>
<keyword evidence="4 8" id="KW-0812">Transmembrane</keyword>
<dbReference type="Proteomes" id="UP000253370">
    <property type="component" value="Unassembled WGS sequence"/>
</dbReference>
<evidence type="ECO:0000256" key="1">
    <source>
        <dbReference type="ARBA" id="ARBA00002378"/>
    </source>
</evidence>
<comment type="caution">
    <text evidence="11">The sequence shown here is derived from an EMBL/GenBank/DDBJ whole genome shotgun (WGS) entry which is preliminary data.</text>
</comment>
<feature type="transmembrane region" description="Helical" evidence="9">
    <location>
        <begin position="126"/>
        <end position="143"/>
    </location>
</feature>
<keyword evidence="6" id="KW-0560">Oxidoreductase</keyword>
<dbReference type="InterPro" id="IPR001750">
    <property type="entry name" value="ND/Mrp_TM"/>
</dbReference>
<keyword evidence="11" id="KW-0830">Ubiquinone</keyword>
<feature type="transmembrane region" description="Helical" evidence="9">
    <location>
        <begin position="341"/>
        <end position="364"/>
    </location>
</feature>
<feature type="transmembrane region" description="Helical" evidence="9">
    <location>
        <begin position="450"/>
        <end position="469"/>
    </location>
</feature>
<comment type="subcellular location">
    <subcellularLocation>
        <location evidence="2">Cell membrane</location>
        <topology evidence="2">Multi-pass membrane protein</topology>
    </subcellularLocation>
    <subcellularLocation>
        <location evidence="8">Membrane</location>
        <topology evidence="8">Multi-pass membrane protein</topology>
    </subcellularLocation>
</comment>
<evidence type="ECO:0000256" key="9">
    <source>
        <dbReference type="SAM" id="Phobius"/>
    </source>
</evidence>
<evidence type="ECO:0000256" key="3">
    <source>
        <dbReference type="ARBA" id="ARBA00022475"/>
    </source>
</evidence>
<evidence type="ECO:0000256" key="8">
    <source>
        <dbReference type="RuleBase" id="RU000320"/>
    </source>
</evidence>
<evidence type="ECO:0000313" key="11">
    <source>
        <dbReference type="EMBL" id="RBI86410.1"/>
    </source>
</evidence>
<dbReference type="GO" id="GO:0016491">
    <property type="term" value="F:oxidoreductase activity"/>
    <property type="evidence" value="ECO:0007669"/>
    <property type="project" value="UniProtKB-KW"/>
</dbReference>
<organism evidence="11 12">
    <name type="scientific">Rhodosalinus halophilus</name>
    <dbReference type="NCBI Taxonomy" id="2259333"/>
    <lineage>
        <taxon>Bacteria</taxon>
        <taxon>Pseudomonadati</taxon>
        <taxon>Pseudomonadota</taxon>
        <taxon>Alphaproteobacteria</taxon>
        <taxon>Rhodobacterales</taxon>
        <taxon>Paracoccaceae</taxon>
        <taxon>Rhodosalinus</taxon>
    </lineage>
</organism>
<feature type="transmembrane region" description="Helical" evidence="9">
    <location>
        <begin position="198"/>
        <end position="220"/>
    </location>
</feature>
<feature type="transmembrane region" description="Helical" evidence="9">
    <location>
        <begin position="257"/>
        <end position="277"/>
    </location>
</feature>
<name>A0A365UB17_9RHOB</name>
<dbReference type="AlphaFoldDB" id="A0A365UB17"/>
<feature type="domain" description="NADH:quinone oxidoreductase/Mrp antiporter transmembrane" evidence="10">
    <location>
        <begin position="120"/>
        <end position="339"/>
    </location>
</feature>
<feature type="transmembrane region" description="Helical" evidence="9">
    <location>
        <begin position="36"/>
        <end position="55"/>
    </location>
</feature>